<sequence length="211" mass="23334">MISEPEKMISEPNKMTSEPEKMISEPEKMIPEPETMIPEPETMIREPETTVPMSDTEEARNNDLRRPFIHTGSWYRMGSRQSSMMGSSQVIRDSSISVLACVLIVALGPIQFGFTSGYSSPTQAAITKDLGLTVSEILPVNIKGLAGSIATLANWFFSWLITMTANLLLAWSSGGTFTLYAVVCAFTVVFVTLWVPETKGKTLEELQALFR</sequence>
<dbReference type="InterPro" id="IPR050549">
    <property type="entry name" value="MFS_Trehalose_Transporter"/>
</dbReference>
<evidence type="ECO:0000256" key="5">
    <source>
        <dbReference type="ARBA" id="ARBA00022989"/>
    </source>
</evidence>
<keyword evidence="6 8" id="KW-0472">Membrane</keyword>
<dbReference type="PANTHER" id="PTHR48021:SF23">
    <property type="entry name" value="SUGAR TRANSPORTER ERD6-LIKE 6"/>
    <property type="match status" value="1"/>
</dbReference>
<evidence type="ECO:0000256" key="2">
    <source>
        <dbReference type="ARBA" id="ARBA00010992"/>
    </source>
</evidence>
<keyword evidence="5 8" id="KW-1133">Transmembrane helix</keyword>
<dbReference type="GO" id="GO:0022857">
    <property type="term" value="F:transmembrane transporter activity"/>
    <property type="evidence" value="ECO:0007669"/>
    <property type="project" value="InterPro"/>
</dbReference>
<comment type="subcellular location">
    <subcellularLocation>
        <location evidence="1">Membrane</location>
    </subcellularLocation>
</comment>
<dbReference type="Proteomes" id="UP000712281">
    <property type="component" value="Unassembled WGS sequence"/>
</dbReference>
<protein>
    <recommendedName>
        <fullName evidence="9">FAZ1 C-terminal region domain-containing protein</fullName>
    </recommendedName>
</protein>
<dbReference type="SUPFAM" id="SSF103473">
    <property type="entry name" value="MFS general substrate transporter"/>
    <property type="match status" value="1"/>
</dbReference>
<keyword evidence="3" id="KW-0762">Sugar transport</keyword>
<name>A0A8S9LLT5_BRACR</name>
<feature type="transmembrane region" description="Helical" evidence="8">
    <location>
        <begin position="90"/>
        <end position="112"/>
    </location>
</feature>
<proteinExistence type="inferred from homology"/>
<organism evidence="10 11">
    <name type="scientific">Brassica cretica</name>
    <name type="common">Mustard</name>
    <dbReference type="NCBI Taxonomy" id="69181"/>
    <lineage>
        <taxon>Eukaryota</taxon>
        <taxon>Viridiplantae</taxon>
        <taxon>Streptophyta</taxon>
        <taxon>Embryophyta</taxon>
        <taxon>Tracheophyta</taxon>
        <taxon>Spermatophyta</taxon>
        <taxon>Magnoliopsida</taxon>
        <taxon>eudicotyledons</taxon>
        <taxon>Gunneridae</taxon>
        <taxon>Pentapetalae</taxon>
        <taxon>rosids</taxon>
        <taxon>malvids</taxon>
        <taxon>Brassicales</taxon>
        <taxon>Brassicaceae</taxon>
        <taxon>Brassiceae</taxon>
        <taxon>Brassica</taxon>
    </lineage>
</organism>
<feature type="transmembrane region" description="Helical" evidence="8">
    <location>
        <begin position="145"/>
        <end position="170"/>
    </location>
</feature>
<evidence type="ECO:0000256" key="3">
    <source>
        <dbReference type="ARBA" id="ARBA00022597"/>
    </source>
</evidence>
<keyword evidence="3" id="KW-0813">Transport</keyword>
<evidence type="ECO:0000256" key="8">
    <source>
        <dbReference type="SAM" id="Phobius"/>
    </source>
</evidence>
<evidence type="ECO:0000256" key="7">
    <source>
        <dbReference type="SAM" id="MobiDB-lite"/>
    </source>
</evidence>
<comment type="caution">
    <text evidence="10">The sequence shown here is derived from an EMBL/GenBank/DDBJ whole genome shotgun (WGS) entry which is preliminary data.</text>
</comment>
<accession>A0A8S9LLT5</accession>
<dbReference type="InterPro" id="IPR005828">
    <property type="entry name" value="MFS_sugar_transport-like"/>
</dbReference>
<gene>
    <name evidence="10" type="ORF">F2Q68_00046475</name>
</gene>
<evidence type="ECO:0000256" key="6">
    <source>
        <dbReference type="ARBA" id="ARBA00023136"/>
    </source>
</evidence>
<evidence type="ECO:0000313" key="11">
    <source>
        <dbReference type="Proteomes" id="UP000712281"/>
    </source>
</evidence>
<reference evidence="10" key="1">
    <citation type="submission" date="2019-12" db="EMBL/GenBank/DDBJ databases">
        <title>Genome sequencing and annotation of Brassica cretica.</title>
        <authorList>
            <person name="Studholme D.J."/>
            <person name="Sarris P.F."/>
        </authorList>
    </citation>
    <scope>NUCLEOTIDE SEQUENCE</scope>
    <source>
        <strain evidence="10">PFS-001/15</strain>
        <tissue evidence="10">Leaf</tissue>
    </source>
</reference>
<feature type="region of interest" description="Disordered" evidence="7">
    <location>
        <begin position="1"/>
        <end position="35"/>
    </location>
</feature>
<evidence type="ECO:0000256" key="1">
    <source>
        <dbReference type="ARBA" id="ARBA00004370"/>
    </source>
</evidence>
<comment type="similarity">
    <text evidence="2">Belongs to the major facilitator superfamily. Sugar transporter (TC 2.A.1.1) family.</text>
</comment>
<dbReference type="GO" id="GO:0000325">
    <property type="term" value="C:plant-type vacuole"/>
    <property type="evidence" value="ECO:0007669"/>
    <property type="project" value="TreeGrafter"/>
</dbReference>
<feature type="domain" description="FAZ1 C-terminal region" evidence="9">
    <location>
        <begin position="3"/>
        <end position="32"/>
    </location>
</feature>
<evidence type="ECO:0000259" key="9">
    <source>
        <dbReference type="Pfam" id="PF23404"/>
    </source>
</evidence>
<evidence type="ECO:0000313" key="10">
    <source>
        <dbReference type="EMBL" id="KAF2608980.1"/>
    </source>
</evidence>
<dbReference type="AlphaFoldDB" id="A0A8S9LLT5"/>
<dbReference type="InterPro" id="IPR036259">
    <property type="entry name" value="MFS_trans_sf"/>
</dbReference>
<dbReference type="GO" id="GO:0016020">
    <property type="term" value="C:membrane"/>
    <property type="evidence" value="ECO:0007669"/>
    <property type="project" value="UniProtKB-SubCell"/>
</dbReference>
<dbReference type="Pfam" id="PF00083">
    <property type="entry name" value="Sugar_tr"/>
    <property type="match status" value="1"/>
</dbReference>
<evidence type="ECO:0000256" key="4">
    <source>
        <dbReference type="ARBA" id="ARBA00022692"/>
    </source>
</evidence>
<feature type="transmembrane region" description="Helical" evidence="8">
    <location>
        <begin position="177"/>
        <end position="195"/>
    </location>
</feature>
<feature type="compositionally biased region" description="Basic and acidic residues" evidence="7">
    <location>
        <begin position="17"/>
        <end position="31"/>
    </location>
</feature>
<dbReference type="Pfam" id="PF23404">
    <property type="entry name" value="FAZ1_C"/>
    <property type="match status" value="1"/>
</dbReference>
<dbReference type="EMBL" id="QGKW02000276">
    <property type="protein sequence ID" value="KAF2608980.1"/>
    <property type="molecule type" value="Genomic_DNA"/>
</dbReference>
<dbReference type="InterPro" id="IPR056615">
    <property type="entry name" value="FAZ1_C"/>
</dbReference>
<dbReference type="PANTHER" id="PTHR48021">
    <property type="match status" value="1"/>
</dbReference>
<keyword evidence="4 8" id="KW-0812">Transmembrane</keyword>
<dbReference type="Gene3D" id="1.20.1250.20">
    <property type="entry name" value="MFS general substrate transporter like domains"/>
    <property type="match status" value="1"/>
</dbReference>